<dbReference type="InterPro" id="IPR036188">
    <property type="entry name" value="FAD/NAD-bd_sf"/>
</dbReference>
<dbReference type="EMBL" id="POAF01000005">
    <property type="protein sequence ID" value="RBM00724.1"/>
    <property type="molecule type" value="Genomic_DNA"/>
</dbReference>
<dbReference type="Pfam" id="PF01266">
    <property type="entry name" value="DAO"/>
    <property type="match status" value="1"/>
</dbReference>
<dbReference type="Gene3D" id="3.30.9.10">
    <property type="entry name" value="D-Amino Acid Oxidase, subunit A, domain 2"/>
    <property type="match status" value="1"/>
</dbReference>
<accession>A0A365YFC5</accession>
<gene>
    <name evidence="2" type="ORF">C1H84_12390</name>
</gene>
<keyword evidence="3" id="KW-1185">Reference proteome</keyword>
<dbReference type="RefSeq" id="WP_047119938.1">
    <property type="nucleotide sequence ID" value="NZ_JBNBOD010000001.1"/>
</dbReference>
<proteinExistence type="predicted"/>
<feature type="domain" description="FAD dependent oxidoreductase" evidence="1">
    <location>
        <begin position="54"/>
        <end position="416"/>
    </location>
</feature>
<organism evidence="2 3">
    <name type="scientific">Glutamicibacter soli</name>
    <dbReference type="NCBI Taxonomy" id="453836"/>
    <lineage>
        <taxon>Bacteria</taxon>
        <taxon>Bacillati</taxon>
        <taxon>Actinomycetota</taxon>
        <taxon>Actinomycetes</taxon>
        <taxon>Micrococcales</taxon>
        <taxon>Micrococcaceae</taxon>
        <taxon>Glutamicibacter</taxon>
    </lineage>
</organism>
<dbReference type="PANTHER" id="PTHR13847">
    <property type="entry name" value="SARCOSINE DEHYDROGENASE-RELATED"/>
    <property type="match status" value="1"/>
</dbReference>
<evidence type="ECO:0000313" key="2">
    <source>
        <dbReference type="EMBL" id="RBM00724.1"/>
    </source>
</evidence>
<dbReference type="Gene3D" id="3.50.50.60">
    <property type="entry name" value="FAD/NAD(P)-binding domain"/>
    <property type="match status" value="1"/>
</dbReference>
<dbReference type="GO" id="GO:0005737">
    <property type="term" value="C:cytoplasm"/>
    <property type="evidence" value="ECO:0007669"/>
    <property type="project" value="TreeGrafter"/>
</dbReference>
<evidence type="ECO:0000259" key="1">
    <source>
        <dbReference type="Pfam" id="PF01266"/>
    </source>
</evidence>
<dbReference type="Proteomes" id="UP000252167">
    <property type="component" value="Unassembled WGS sequence"/>
</dbReference>
<sequence length="481" mass="52774">MAITNPISFDRHEAKASRAHISASLADAKHTSYWLDTDKRPAPKSALHGSVDTDLLVVGGGYTGLWTALQAKERDPQREVVLLEGQRIGWAASGRNGGFCEASLVHGETNGENHLPRENALLAKLGAQNLDELQATVERYTMDVDFTRDGVLNVATEPHQIEWVTEEAGSEGVEVLDAAGTRTLINSPDFLAGAWDKDSSALVHPAKLVWELARVCTELGVKIYEHTQVTELVEDGATMRALTADGQVTAKHVALATNVFPSLLKRHRAHVIPVYDYALMTEPLTEEQRAAIGWDPMVGLADMNNRFHYSRPTIDEQGGFRILYGGYDAVYHFGGKVRSSYDTNQETFEKLASHFFGSFPQLREVKFSHAWGGAIDTCSRFFSFFDLAYGGKVAYCAGFTGLGVGATRFGGKVMLDLLSGAKTELTELELVRTKPIPFPPEPAAWVGVKLMTSHLVKADRNEGKRSPFLKLMDKIGMGFDS</sequence>
<reference evidence="2 3" key="1">
    <citation type="submission" date="2018-01" db="EMBL/GenBank/DDBJ databases">
        <title>Glutamicibacter soli strain NHPC-3 Whole genome sequence and assembly.</title>
        <authorList>
            <person name="Choudhury P."/>
            <person name="Gupta D."/>
            <person name="Sengupta K."/>
            <person name="Jawed A."/>
            <person name="Sultana N."/>
            <person name="Saha P."/>
        </authorList>
    </citation>
    <scope>NUCLEOTIDE SEQUENCE [LARGE SCALE GENOMIC DNA]</scope>
    <source>
        <strain evidence="2 3">NHPC-3</strain>
    </source>
</reference>
<dbReference type="InterPro" id="IPR006076">
    <property type="entry name" value="FAD-dep_OxRdtase"/>
</dbReference>
<dbReference type="PANTHER" id="PTHR13847:SF281">
    <property type="entry name" value="FAD DEPENDENT OXIDOREDUCTASE DOMAIN-CONTAINING PROTEIN"/>
    <property type="match status" value="1"/>
</dbReference>
<protein>
    <submittedName>
        <fullName evidence="2">FAD-dependent oxidoreductase</fullName>
    </submittedName>
</protein>
<evidence type="ECO:0000313" key="3">
    <source>
        <dbReference type="Proteomes" id="UP000252167"/>
    </source>
</evidence>
<comment type="caution">
    <text evidence="2">The sequence shown here is derived from an EMBL/GenBank/DDBJ whole genome shotgun (WGS) entry which is preliminary data.</text>
</comment>
<dbReference type="SUPFAM" id="SSF51905">
    <property type="entry name" value="FAD/NAD(P)-binding domain"/>
    <property type="match status" value="1"/>
</dbReference>
<name>A0A365YFC5_9MICC</name>
<dbReference type="AlphaFoldDB" id="A0A365YFC5"/>